<gene>
    <name evidence="2" type="primary">rfbG</name>
    <name evidence="2" type="ORF">CJD36_003360</name>
</gene>
<dbReference type="OrthoDB" id="9779041at2"/>
<feature type="domain" description="NAD(P)-binding" evidence="1">
    <location>
        <begin position="21"/>
        <end position="334"/>
    </location>
</feature>
<protein>
    <submittedName>
        <fullName evidence="2">CDP-glucose 4,6-dehydratase</fullName>
    </submittedName>
</protein>
<accession>A0A2S7T1J1</accession>
<organism evidence="2 3">
    <name type="scientific">Flavipsychrobacter stenotrophus</name>
    <dbReference type="NCBI Taxonomy" id="2077091"/>
    <lineage>
        <taxon>Bacteria</taxon>
        <taxon>Pseudomonadati</taxon>
        <taxon>Bacteroidota</taxon>
        <taxon>Chitinophagia</taxon>
        <taxon>Chitinophagales</taxon>
        <taxon>Chitinophagaceae</taxon>
        <taxon>Flavipsychrobacter</taxon>
    </lineage>
</organism>
<dbReference type="Proteomes" id="UP000239872">
    <property type="component" value="Unassembled WGS sequence"/>
</dbReference>
<evidence type="ECO:0000259" key="1">
    <source>
        <dbReference type="Pfam" id="PF16363"/>
    </source>
</evidence>
<keyword evidence="3" id="KW-1185">Reference proteome</keyword>
<dbReference type="InterPro" id="IPR036291">
    <property type="entry name" value="NAD(P)-bd_dom_sf"/>
</dbReference>
<reference evidence="2 3" key="1">
    <citation type="submission" date="2018-01" db="EMBL/GenBank/DDBJ databases">
        <title>A novel member of the phylum Bacteroidetes isolated from glacier ice.</title>
        <authorList>
            <person name="Liu Q."/>
            <person name="Xin Y.-H."/>
        </authorList>
    </citation>
    <scope>NUCLEOTIDE SEQUENCE [LARGE SCALE GENOMIC DNA]</scope>
    <source>
        <strain evidence="2 3">RB1R16</strain>
    </source>
</reference>
<sequence>MEKVVTTEYLRSIFHGKRVFLTGHTGFKGSWMLQILHSLGAQVKGYSLAPEKSGDLYNLIDGDSLCYSSVIADICDDSKLKTEIVRFEPHFIFHFAAQPLVRRGYSQPSYTFMVNAQGTAHVLDAMRSLVPPCVGMMITTDKVYDNPERGLPFKEDDKLGGYDPYSASKAAAEIVIDSYRRSFFNPADYSNHEKSIAAARAGNVIGGGDFSDDRIVPDIVRSISFGETVGLRNPHSIRPWQHVLEPLGGYLLLAAKMSESPTRFSTAYNMGPNPGDMLTVEELTKIFIECYGHGSYKSFAEEGAPHEAKLLLLDSSKVAEDIGWVPALDARTAIQWTAQWYADKTSTAHEKCMAQIKRYFGE</sequence>
<proteinExistence type="predicted"/>
<dbReference type="SUPFAM" id="SSF51735">
    <property type="entry name" value="NAD(P)-binding Rossmann-fold domains"/>
    <property type="match status" value="1"/>
</dbReference>
<evidence type="ECO:0000313" key="2">
    <source>
        <dbReference type="EMBL" id="PQJ12798.1"/>
    </source>
</evidence>
<dbReference type="EMBL" id="PPSL01000001">
    <property type="protein sequence ID" value="PQJ12798.1"/>
    <property type="molecule type" value="Genomic_DNA"/>
</dbReference>
<dbReference type="Pfam" id="PF16363">
    <property type="entry name" value="GDP_Man_Dehyd"/>
    <property type="match status" value="1"/>
</dbReference>
<dbReference type="PANTHER" id="PTHR43000">
    <property type="entry name" value="DTDP-D-GLUCOSE 4,6-DEHYDRATASE-RELATED"/>
    <property type="match status" value="1"/>
</dbReference>
<dbReference type="AlphaFoldDB" id="A0A2S7T1J1"/>
<comment type="caution">
    <text evidence="2">The sequence shown here is derived from an EMBL/GenBank/DDBJ whole genome shotgun (WGS) entry which is preliminary data.</text>
</comment>
<dbReference type="Gene3D" id="3.90.25.10">
    <property type="entry name" value="UDP-galactose 4-epimerase, domain 1"/>
    <property type="match status" value="1"/>
</dbReference>
<evidence type="ECO:0000313" key="3">
    <source>
        <dbReference type="Proteomes" id="UP000239872"/>
    </source>
</evidence>
<dbReference type="InterPro" id="IPR013445">
    <property type="entry name" value="CDP_4_6_deHydtase"/>
</dbReference>
<dbReference type="NCBIfam" id="TIGR02622">
    <property type="entry name" value="CDP_4_6_dhtase"/>
    <property type="match status" value="1"/>
</dbReference>
<dbReference type="InterPro" id="IPR016040">
    <property type="entry name" value="NAD(P)-bd_dom"/>
</dbReference>
<dbReference type="RefSeq" id="WP_105037682.1">
    <property type="nucleotide sequence ID" value="NZ_PPSL01000001.1"/>
</dbReference>
<name>A0A2S7T1J1_9BACT</name>
<dbReference type="Gene3D" id="3.40.50.720">
    <property type="entry name" value="NAD(P)-binding Rossmann-like Domain"/>
    <property type="match status" value="1"/>
</dbReference>